<evidence type="ECO:0000256" key="1">
    <source>
        <dbReference type="SAM" id="MobiDB-lite"/>
    </source>
</evidence>
<protein>
    <submittedName>
        <fullName evidence="3">GD16084</fullName>
    </submittedName>
</protein>
<dbReference type="AlphaFoldDB" id="B4R6U0"/>
<gene>
    <name evidence="3" type="primary">Dsim\GD16084</name>
    <name evidence="3" type="ORF">Dsim_GD16084</name>
</gene>
<evidence type="ECO:0000256" key="2">
    <source>
        <dbReference type="SAM" id="Phobius"/>
    </source>
</evidence>
<name>B4R6U0_DROSI</name>
<evidence type="ECO:0000313" key="3">
    <source>
        <dbReference type="EMBL" id="EDX17470.1"/>
    </source>
</evidence>
<proteinExistence type="predicted"/>
<feature type="region of interest" description="Disordered" evidence="1">
    <location>
        <begin position="16"/>
        <end position="37"/>
    </location>
</feature>
<dbReference type="Bgee" id="FBgn0195896">
    <property type="expression patterns" value="Expressed in embryo and 3 other cell types or tissues"/>
</dbReference>
<organism evidence="3 4">
    <name type="scientific">Drosophila simulans</name>
    <name type="common">Fruit fly</name>
    <dbReference type="NCBI Taxonomy" id="7240"/>
    <lineage>
        <taxon>Eukaryota</taxon>
        <taxon>Metazoa</taxon>
        <taxon>Ecdysozoa</taxon>
        <taxon>Arthropoda</taxon>
        <taxon>Hexapoda</taxon>
        <taxon>Insecta</taxon>
        <taxon>Pterygota</taxon>
        <taxon>Neoptera</taxon>
        <taxon>Endopterygota</taxon>
        <taxon>Diptera</taxon>
        <taxon>Brachycera</taxon>
        <taxon>Muscomorpha</taxon>
        <taxon>Ephydroidea</taxon>
        <taxon>Drosophilidae</taxon>
        <taxon>Drosophila</taxon>
        <taxon>Sophophora</taxon>
    </lineage>
</organism>
<keyword evidence="2" id="KW-0812">Transmembrane</keyword>
<dbReference type="HOGENOM" id="CLU_2136094_0_0_1"/>
<dbReference type="OrthoDB" id="8195614at2759"/>
<keyword evidence="2" id="KW-0472">Membrane</keyword>
<accession>B4R6U0</accession>
<dbReference type="Proteomes" id="UP000000304">
    <property type="component" value="Chromosome X"/>
</dbReference>
<dbReference type="EMBL" id="CM000366">
    <property type="protein sequence ID" value="EDX17470.1"/>
    <property type="molecule type" value="Genomic_DNA"/>
</dbReference>
<keyword evidence="4" id="KW-1185">Reference proteome</keyword>
<reference evidence="3 4" key="1">
    <citation type="journal article" date="2007" name="Nature">
        <title>Evolution of genes and genomes on the Drosophila phylogeny.</title>
        <authorList>
            <consortium name="Drosophila 12 Genomes Consortium"/>
            <person name="Clark A.G."/>
            <person name="Eisen M.B."/>
            <person name="Smith D.R."/>
            <person name="Bergman C.M."/>
            <person name="Oliver B."/>
            <person name="Markow T.A."/>
            <person name="Kaufman T.C."/>
            <person name="Kellis M."/>
            <person name="Gelbart W."/>
            <person name="Iyer V.N."/>
            <person name="Pollard D.A."/>
            <person name="Sackton T.B."/>
            <person name="Larracuente A.M."/>
            <person name="Singh N.D."/>
            <person name="Abad J.P."/>
            <person name="Abt D.N."/>
            <person name="Adryan B."/>
            <person name="Aguade M."/>
            <person name="Akashi H."/>
            <person name="Anderson W.W."/>
            <person name="Aquadro C.F."/>
            <person name="Ardell D.H."/>
            <person name="Arguello R."/>
            <person name="Artieri C.G."/>
            <person name="Barbash D.A."/>
            <person name="Barker D."/>
            <person name="Barsanti P."/>
            <person name="Batterham P."/>
            <person name="Batzoglou S."/>
            <person name="Begun D."/>
            <person name="Bhutkar A."/>
            <person name="Blanco E."/>
            <person name="Bosak S.A."/>
            <person name="Bradley R.K."/>
            <person name="Brand A.D."/>
            <person name="Brent M.R."/>
            <person name="Brooks A.N."/>
            <person name="Brown R.H."/>
            <person name="Butlin R.K."/>
            <person name="Caggese C."/>
            <person name="Calvi B.R."/>
            <person name="Bernardo de Carvalho A."/>
            <person name="Caspi A."/>
            <person name="Castrezana S."/>
            <person name="Celniker S.E."/>
            <person name="Chang J.L."/>
            <person name="Chapple C."/>
            <person name="Chatterji S."/>
            <person name="Chinwalla A."/>
            <person name="Civetta A."/>
            <person name="Clifton S.W."/>
            <person name="Comeron J.M."/>
            <person name="Costello J.C."/>
            <person name="Coyne J.A."/>
            <person name="Daub J."/>
            <person name="David R.G."/>
            <person name="Delcher A.L."/>
            <person name="Delehaunty K."/>
            <person name="Do C.B."/>
            <person name="Ebling H."/>
            <person name="Edwards K."/>
            <person name="Eickbush T."/>
            <person name="Evans J.D."/>
            <person name="Filipski A."/>
            <person name="Findeiss S."/>
            <person name="Freyhult E."/>
            <person name="Fulton L."/>
            <person name="Fulton R."/>
            <person name="Garcia A.C."/>
            <person name="Gardiner A."/>
            <person name="Garfield D.A."/>
            <person name="Garvin B.E."/>
            <person name="Gibson G."/>
            <person name="Gilbert D."/>
            <person name="Gnerre S."/>
            <person name="Godfrey J."/>
            <person name="Good R."/>
            <person name="Gotea V."/>
            <person name="Gravely B."/>
            <person name="Greenberg A.J."/>
            <person name="Griffiths-Jones S."/>
            <person name="Gross S."/>
            <person name="Guigo R."/>
            <person name="Gustafson E.A."/>
            <person name="Haerty W."/>
            <person name="Hahn M.W."/>
            <person name="Halligan D.L."/>
            <person name="Halpern A.L."/>
            <person name="Halter G.M."/>
            <person name="Han M.V."/>
            <person name="Heger A."/>
            <person name="Hillier L."/>
            <person name="Hinrichs A.S."/>
            <person name="Holmes I."/>
            <person name="Hoskins R.A."/>
            <person name="Hubisz M.J."/>
            <person name="Hultmark D."/>
            <person name="Huntley M.A."/>
            <person name="Jaffe D.B."/>
            <person name="Jagadeeshan S."/>
            <person name="Jeck W.R."/>
            <person name="Johnson J."/>
            <person name="Jones C.D."/>
            <person name="Jordan W.C."/>
            <person name="Karpen G.H."/>
            <person name="Kataoka E."/>
            <person name="Keightley P.D."/>
            <person name="Kheradpour P."/>
            <person name="Kirkness E.F."/>
            <person name="Koerich L.B."/>
            <person name="Kristiansen K."/>
            <person name="Kudrna D."/>
            <person name="Kulathinal R.J."/>
            <person name="Kumar S."/>
            <person name="Kwok R."/>
            <person name="Lander E."/>
            <person name="Langley C.H."/>
            <person name="Lapoint R."/>
            <person name="Lazzaro B.P."/>
            <person name="Lee S.J."/>
            <person name="Levesque L."/>
            <person name="Li R."/>
            <person name="Lin C.F."/>
            <person name="Lin M.F."/>
            <person name="Lindblad-Toh K."/>
            <person name="Llopart A."/>
            <person name="Long M."/>
            <person name="Low L."/>
            <person name="Lozovsky E."/>
            <person name="Lu J."/>
            <person name="Luo M."/>
            <person name="Machado C.A."/>
            <person name="Makalowski W."/>
            <person name="Marzo M."/>
            <person name="Matsuda M."/>
            <person name="Matzkin L."/>
            <person name="McAllister B."/>
            <person name="McBride C.S."/>
            <person name="McKernan B."/>
            <person name="McKernan K."/>
            <person name="Mendez-Lago M."/>
            <person name="Minx P."/>
            <person name="Mollenhauer M.U."/>
            <person name="Montooth K."/>
            <person name="Mount S.M."/>
            <person name="Mu X."/>
            <person name="Myers E."/>
            <person name="Negre B."/>
            <person name="Newfeld S."/>
            <person name="Nielsen R."/>
            <person name="Noor M.A."/>
            <person name="O'Grady P."/>
            <person name="Pachter L."/>
            <person name="Papaceit M."/>
            <person name="Parisi M.J."/>
            <person name="Parisi M."/>
            <person name="Parts L."/>
            <person name="Pedersen J.S."/>
            <person name="Pesole G."/>
            <person name="Phillippy A.M."/>
            <person name="Ponting C.P."/>
            <person name="Pop M."/>
            <person name="Porcelli D."/>
            <person name="Powell J.R."/>
            <person name="Prohaska S."/>
            <person name="Pruitt K."/>
            <person name="Puig M."/>
            <person name="Quesneville H."/>
            <person name="Ram K.R."/>
            <person name="Rand D."/>
            <person name="Rasmussen M.D."/>
            <person name="Reed L.K."/>
            <person name="Reenan R."/>
            <person name="Reily A."/>
            <person name="Remington K.A."/>
            <person name="Rieger T.T."/>
            <person name="Ritchie M.G."/>
            <person name="Robin C."/>
            <person name="Rogers Y.H."/>
            <person name="Rohde C."/>
            <person name="Rozas J."/>
            <person name="Rubenfield M.J."/>
            <person name="Ruiz A."/>
            <person name="Russo S."/>
            <person name="Salzberg S.L."/>
            <person name="Sanchez-Gracia A."/>
            <person name="Saranga D.J."/>
            <person name="Sato H."/>
            <person name="Schaeffer S.W."/>
            <person name="Schatz M.C."/>
            <person name="Schlenke T."/>
            <person name="Schwartz R."/>
            <person name="Segarra C."/>
            <person name="Singh R.S."/>
            <person name="Sirot L."/>
            <person name="Sirota M."/>
            <person name="Sisneros N.B."/>
            <person name="Smith C.D."/>
            <person name="Smith T.F."/>
            <person name="Spieth J."/>
            <person name="Stage D.E."/>
            <person name="Stark A."/>
            <person name="Stephan W."/>
            <person name="Strausberg R.L."/>
            <person name="Strempel S."/>
            <person name="Sturgill D."/>
            <person name="Sutton G."/>
            <person name="Sutton G.G."/>
            <person name="Tao W."/>
            <person name="Teichmann S."/>
            <person name="Tobari Y.N."/>
            <person name="Tomimura Y."/>
            <person name="Tsolas J.M."/>
            <person name="Valente V.L."/>
            <person name="Venter E."/>
            <person name="Venter J.C."/>
            <person name="Vicario S."/>
            <person name="Vieira F.G."/>
            <person name="Vilella A.J."/>
            <person name="Villasante A."/>
            <person name="Walenz B."/>
            <person name="Wang J."/>
            <person name="Wasserman M."/>
            <person name="Watts T."/>
            <person name="Wilson D."/>
            <person name="Wilson R.K."/>
            <person name="Wing R.A."/>
            <person name="Wolfner M.F."/>
            <person name="Wong A."/>
            <person name="Wong G.K."/>
            <person name="Wu C.I."/>
            <person name="Wu G."/>
            <person name="Yamamoto D."/>
            <person name="Yang H.P."/>
            <person name="Yang S.P."/>
            <person name="Yorke J.A."/>
            <person name="Yoshida K."/>
            <person name="Zdobnov E."/>
            <person name="Zhang P."/>
            <person name="Zhang Y."/>
            <person name="Zimin A.V."/>
            <person name="Baldwin J."/>
            <person name="Abdouelleil A."/>
            <person name="Abdulkadir J."/>
            <person name="Abebe A."/>
            <person name="Abera B."/>
            <person name="Abreu J."/>
            <person name="Acer S.C."/>
            <person name="Aftuck L."/>
            <person name="Alexander A."/>
            <person name="An P."/>
            <person name="Anderson E."/>
            <person name="Anderson S."/>
            <person name="Arachi H."/>
            <person name="Azer M."/>
            <person name="Bachantsang P."/>
            <person name="Barry A."/>
            <person name="Bayul T."/>
            <person name="Berlin A."/>
            <person name="Bessette D."/>
            <person name="Bloom T."/>
            <person name="Blye J."/>
            <person name="Boguslavskiy L."/>
            <person name="Bonnet C."/>
            <person name="Boukhgalter B."/>
            <person name="Bourzgui I."/>
            <person name="Brown A."/>
            <person name="Cahill P."/>
            <person name="Channer S."/>
            <person name="Cheshatsang Y."/>
            <person name="Chuda L."/>
            <person name="Citroen M."/>
            <person name="Collymore A."/>
            <person name="Cooke P."/>
            <person name="Costello M."/>
            <person name="D'Aco K."/>
            <person name="Daza R."/>
            <person name="De Haan G."/>
            <person name="DeGray S."/>
            <person name="DeMaso C."/>
            <person name="Dhargay N."/>
            <person name="Dooley K."/>
            <person name="Dooley E."/>
            <person name="Doricent M."/>
            <person name="Dorje P."/>
            <person name="Dorjee K."/>
            <person name="Dupes A."/>
            <person name="Elong R."/>
            <person name="Falk J."/>
            <person name="Farina A."/>
            <person name="Faro S."/>
            <person name="Ferguson D."/>
            <person name="Fisher S."/>
            <person name="Foley C.D."/>
            <person name="Franke A."/>
            <person name="Friedrich D."/>
            <person name="Gadbois L."/>
            <person name="Gearin G."/>
            <person name="Gearin C.R."/>
            <person name="Giannoukos G."/>
            <person name="Goode T."/>
            <person name="Graham J."/>
            <person name="Grandbois E."/>
            <person name="Grewal S."/>
            <person name="Gyaltsen K."/>
            <person name="Hafez N."/>
            <person name="Hagos B."/>
            <person name="Hall J."/>
            <person name="Henson C."/>
            <person name="Hollinger A."/>
            <person name="Honan T."/>
            <person name="Huard M.D."/>
            <person name="Hughes L."/>
            <person name="Hurhula B."/>
            <person name="Husby M.E."/>
            <person name="Kamat A."/>
            <person name="Kanga B."/>
            <person name="Kashin S."/>
            <person name="Khazanovich D."/>
            <person name="Kisner P."/>
            <person name="Lance K."/>
            <person name="Lara M."/>
            <person name="Lee W."/>
            <person name="Lennon N."/>
            <person name="Letendre F."/>
            <person name="LeVine R."/>
            <person name="Lipovsky A."/>
            <person name="Liu X."/>
            <person name="Liu J."/>
            <person name="Liu S."/>
            <person name="Lokyitsang T."/>
            <person name="Lokyitsang Y."/>
            <person name="Lubonja R."/>
            <person name="Lui A."/>
            <person name="MacDonald P."/>
            <person name="Magnisalis V."/>
            <person name="Maru K."/>
            <person name="Matthews C."/>
            <person name="McCusker W."/>
            <person name="McDonough S."/>
            <person name="Mehta T."/>
            <person name="Meldrim J."/>
            <person name="Meneus L."/>
            <person name="Mihai O."/>
            <person name="Mihalev A."/>
            <person name="Mihova T."/>
            <person name="Mittelman R."/>
            <person name="Mlenga V."/>
            <person name="Montmayeur A."/>
            <person name="Mulrain L."/>
            <person name="Navidi A."/>
            <person name="Naylor J."/>
            <person name="Negash T."/>
            <person name="Nguyen T."/>
            <person name="Nguyen N."/>
            <person name="Nicol R."/>
            <person name="Norbu C."/>
            <person name="Norbu N."/>
            <person name="Novod N."/>
            <person name="O'Neill B."/>
            <person name="Osman S."/>
            <person name="Markiewicz E."/>
            <person name="Oyono O.L."/>
            <person name="Patti C."/>
            <person name="Phunkhang P."/>
            <person name="Pierre F."/>
            <person name="Priest M."/>
            <person name="Raghuraman S."/>
            <person name="Rege F."/>
            <person name="Reyes R."/>
            <person name="Rise C."/>
            <person name="Rogov P."/>
            <person name="Ross K."/>
            <person name="Ryan E."/>
            <person name="Settipalli S."/>
            <person name="Shea T."/>
            <person name="Sherpa N."/>
            <person name="Shi L."/>
            <person name="Shih D."/>
            <person name="Sparrow T."/>
            <person name="Spaulding J."/>
            <person name="Stalker J."/>
            <person name="Stange-Thomann N."/>
            <person name="Stavropoulos S."/>
            <person name="Stone C."/>
            <person name="Strader C."/>
            <person name="Tesfaye S."/>
            <person name="Thomson T."/>
            <person name="Thoulutsang Y."/>
            <person name="Thoulutsang D."/>
            <person name="Topham K."/>
            <person name="Topping I."/>
            <person name="Tsamla T."/>
            <person name="Vassiliev H."/>
            <person name="Vo A."/>
            <person name="Wangchuk T."/>
            <person name="Wangdi T."/>
            <person name="Weiand M."/>
            <person name="Wilkinson J."/>
            <person name="Wilson A."/>
            <person name="Yadav S."/>
            <person name="Young G."/>
            <person name="Yu Q."/>
            <person name="Zembek L."/>
            <person name="Zhong D."/>
            <person name="Zimmer A."/>
            <person name="Zwirko Z."/>
            <person name="Jaffe D.B."/>
            <person name="Alvarez P."/>
            <person name="Brockman W."/>
            <person name="Butler J."/>
            <person name="Chin C."/>
            <person name="Gnerre S."/>
            <person name="Grabherr M."/>
            <person name="Kleber M."/>
            <person name="Mauceli E."/>
            <person name="MacCallum I."/>
        </authorList>
    </citation>
    <scope>NUCLEOTIDE SEQUENCE [LARGE SCALE GENOMIC DNA]</scope>
    <source>
        <strain evidence="4">white501</strain>
    </source>
</reference>
<evidence type="ECO:0000313" key="4">
    <source>
        <dbReference type="Proteomes" id="UP000000304"/>
    </source>
</evidence>
<dbReference type="PhylomeDB" id="B4R6U0"/>
<dbReference type="GO" id="GO:0008045">
    <property type="term" value="P:motor neuron axon guidance"/>
    <property type="evidence" value="ECO:0007669"/>
    <property type="project" value="EnsemblMetazoa"/>
</dbReference>
<feature type="transmembrane region" description="Helical" evidence="2">
    <location>
        <begin position="74"/>
        <end position="95"/>
    </location>
</feature>
<keyword evidence="2" id="KW-1133">Transmembrane helix</keyword>
<sequence>MRRSIKLNVDTSQLVGTTTTTTTTSKSRTQMQHAEQPVDHADALEHSQHIRLPHPTDRVYIISALPTPSELGGVVYPAFGALAFFLALLVMFLFLRPQRKRFPLMRTVRTRPR</sequence>